<gene>
    <name evidence="1" type="ORF">DPMN_116208</name>
</gene>
<comment type="caution">
    <text evidence="1">The sequence shown here is derived from an EMBL/GenBank/DDBJ whole genome shotgun (WGS) entry which is preliminary data.</text>
</comment>
<dbReference type="Proteomes" id="UP000828390">
    <property type="component" value="Unassembled WGS sequence"/>
</dbReference>
<accession>A0A9D4KNJ8</accession>
<dbReference type="AlphaFoldDB" id="A0A9D4KNJ8"/>
<protein>
    <submittedName>
        <fullName evidence="1">Uncharacterized protein</fullName>
    </submittedName>
</protein>
<reference evidence="1" key="1">
    <citation type="journal article" date="2019" name="bioRxiv">
        <title>The Genome of the Zebra Mussel, Dreissena polymorpha: A Resource for Invasive Species Research.</title>
        <authorList>
            <person name="McCartney M.A."/>
            <person name="Auch B."/>
            <person name="Kono T."/>
            <person name="Mallez S."/>
            <person name="Zhang Y."/>
            <person name="Obille A."/>
            <person name="Becker A."/>
            <person name="Abrahante J.E."/>
            <person name="Garbe J."/>
            <person name="Badalamenti J.P."/>
            <person name="Herman A."/>
            <person name="Mangelson H."/>
            <person name="Liachko I."/>
            <person name="Sullivan S."/>
            <person name="Sone E.D."/>
            <person name="Koren S."/>
            <person name="Silverstein K.A.T."/>
            <person name="Beckman K.B."/>
            <person name="Gohl D.M."/>
        </authorList>
    </citation>
    <scope>NUCLEOTIDE SEQUENCE</scope>
    <source>
        <strain evidence="1">Duluth1</strain>
        <tissue evidence="1">Whole animal</tissue>
    </source>
</reference>
<sequence>MDADVGTTVYTVVVRDDDPGDVTTLVVKMTSSFPFFAFDPKTSASVTILYVA</sequence>
<dbReference type="EMBL" id="JAIWYP010000004">
    <property type="protein sequence ID" value="KAH3842704.1"/>
    <property type="molecule type" value="Genomic_DNA"/>
</dbReference>
<name>A0A9D4KNJ8_DREPO</name>
<evidence type="ECO:0000313" key="1">
    <source>
        <dbReference type="EMBL" id="KAH3842704.1"/>
    </source>
</evidence>
<organism evidence="1 2">
    <name type="scientific">Dreissena polymorpha</name>
    <name type="common">Zebra mussel</name>
    <name type="synonym">Mytilus polymorpha</name>
    <dbReference type="NCBI Taxonomy" id="45954"/>
    <lineage>
        <taxon>Eukaryota</taxon>
        <taxon>Metazoa</taxon>
        <taxon>Spiralia</taxon>
        <taxon>Lophotrochozoa</taxon>
        <taxon>Mollusca</taxon>
        <taxon>Bivalvia</taxon>
        <taxon>Autobranchia</taxon>
        <taxon>Heteroconchia</taxon>
        <taxon>Euheterodonta</taxon>
        <taxon>Imparidentia</taxon>
        <taxon>Neoheterodontei</taxon>
        <taxon>Myida</taxon>
        <taxon>Dreissenoidea</taxon>
        <taxon>Dreissenidae</taxon>
        <taxon>Dreissena</taxon>
    </lineage>
</organism>
<keyword evidence="2" id="KW-1185">Reference proteome</keyword>
<reference evidence="1" key="2">
    <citation type="submission" date="2020-11" db="EMBL/GenBank/DDBJ databases">
        <authorList>
            <person name="McCartney M.A."/>
            <person name="Auch B."/>
            <person name="Kono T."/>
            <person name="Mallez S."/>
            <person name="Becker A."/>
            <person name="Gohl D.M."/>
            <person name="Silverstein K.A.T."/>
            <person name="Koren S."/>
            <person name="Bechman K.B."/>
            <person name="Herman A."/>
            <person name="Abrahante J.E."/>
            <person name="Garbe J."/>
        </authorList>
    </citation>
    <scope>NUCLEOTIDE SEQUENCE</scope>
    <source>
        <strain evidence="1">Duluth1</strain>
        <tissue evidence="1">Whole animal</tissue>
    </source>
</reference>
<proteinExistence type="predicted"/>
<evidence type="ECO:0000313" key="2">
    <source>
        <dbReference type="Proteomes" id="UP000828390"/>
    </source>
</evidence>